<evidence type="ECO:0000256" key="1">
    <source>
        <dbReference type="ARBA" id="ARBA00000971"/>
    </source>
</evidence>
<dbReference type="Gene3D" id="3.10.50.40">
    <property type="match status" value="1"/>
</dbReference>
<comment type="catalytic activity">
    <reaction evidence="1 5">
        <text>[protein]-peptidylproline (omega=180) = [protein]-peptidylproline (omega=0)</text>
        <dbReference type="Rhea" id="RHEA:16237"/>
        <dbReference type="Rhea" id="RHEA-COMP:10747"/>
        <dbReference type="Rhea" id="RHEA-COMP:10748"/>
        <dbReference type="ChEBI" id="CHEBI:83833"/>
        <dbReference type="ChEBI" id="CHEBI:83834"/>
        <dbReference type="EC" id="5.2.1.8"/>
    </reaction>
</comment>
<evidence type="ECO:0000256" key="4">
    <source>
        <dbReference type="ARBA" id="ARBA00023235"/>
    </source>
</evidence>
<accession>A0AAW1GKZ6</accession>
<dbReference type="GO" id="GO:0003755">
    <property type="term" value="F:peptidyl-prolyl cis-trans isomerase activity"/>
    <property type="evidence" value="ECO:0007669"/>
    <property type="project" value="UniProtKB-KW"/>
</dbReference>
<evidence type="ECO:0000256" key="2">
    <source>
        <dbReference type="ARBA" id="ARBA00013194"/>
    </source>
</evidence>
<feature type="domain" description="PPIase FKBP-type" evidence="7">
    <location>
        <begin position="185"/>
        <end position="273"/>
    </location>
</feature>
<reference evidence="8" key="1">
    <citation type="submission" date="2024-03" db="EMBL/GenBank/DDBJ databases">
        <title>WGS assembly of Saponaria officinalis var. Norfolk2.</title>
        <authorList>
            <person name="Jenkins J."/>
            <person name="Shu S."/>
            <person name="Grimwood J."/>
            <person name="Barry K."/>
            <person name="Goodstein D."/>
            <person name="Schmutz J."/>
            <person name="Leebens-Mack J."/>
            <person name="Osbourn A."/>
        </authorList>
    </citation>
    <scope>NUCLEOTIDE SEQUENCE [LARGE SCALE GENOMIC DNA]</scope>
    <source>
        <strain evidence="8">JIC</strain>
    </source>
</reference>
<keyword evidence="9" id="KW-1185">Reference proteome</keyword>
<protein>
    <recommendedName>
        <fullName evidence="2 5">peptidylprolyl isomerase</fullName>
        <ecNumber evidence="2 5">5.2.1.8</ecNumber>
    </recommendedName>
</protein>
<proteinExistence type="predicted"/>
<dbReference type="PIRSF" id="PIRSF001473">
    <property type="entry name" value="FK506-bp_FPR3"/>
    <property type="match status" value="1"/>
</dbReference>
<dbReference type="AlphaFoldDB" id="A0AAW1GKZ6"/>
<dbReference type="InterPro" id="IPR001179">
    <property type="entry name" value="PPIase_FKBP_dom"/>
</dbReference>
<gene>
    <name evidence="8" type="ORF">RND81_14G124700</name>
</gene>
<feature type="compositionally biased region" description="Basic residues" evidence="6">
    <location>
        <begin position="111"/>
        <end position="122"/>
    </location>
</feature>
<keyword evidence="4 5" id="KW-0413">Isomerase</keyword>
<evidence type="ECO:0000256" key="5">
    <source>
        <dbReference type="PROSITE-ProRule" id="PRU00277"/>
    </source>
</evidence>
<dbReference type="SUPFAM" id="SSF54534">
    <property type="entry name" value="FKBP-like"/>
    <property type="match status" value="1"/>
</dbReference>
<organism evidence="8 9">
    <name type="scientific">Saponaria officinalis</name>
    <name type="common">Common soapwort</name>
    <name type="synonym">Lychnis saponaria</name>
    <dbReference type="NCBI Taxonomy" id="3572"/>
    <lineage>
        <taxon>Eukaryota</taxon>
        <taxon>Viridiplantae</taxon>
        <taxon>Streptophyta</taxon>
        <taxon>Embryophyta</taxon>
        <taxon>Tracheophyta</taxon>
        <taxon>Spermatophyta</taxon>
        <taxon>Magnoliopsida</taxon>
        <taxon>eudicotyledons</taxon>
        <taxon>Gunneridae</taxon>
        <taxon>Pentapetalae</taxon>
        <taxon>Caryophyllales</taxon>
        <taxon>Caryophyllaceae</taxon>
        <taxon>Caryophylleae</taxon>
        <taxon>Saponaria</taxon>
    </lineage>
</organism>
<dbReference type="EC" id="5.2.1.8" evidence="2 5"/>
<evidence type="ECO:0000313" key="9">
    <source>
        <dbReference type="Proteomes" id="UP001443914"/>
    </source>
</evidence>
<dbReference type="PANTHER" id="PTHR43811:SF19">
    <property type="entry name" value="39 KDA FK506-BINDING NUCLEAR PROTEIN"/>
    <property type="match status" value="1"/>
</dbReference>
<evidence type="ECO:0000256" key="3">
    <source>
        <dbReference type="ARBA" id="ARBA00023110"/>
    </source>
</evidence>
<dbReference type="EMBL" id="JBDFQZ010000014">
    <property type="protein sequence ID" value="KAK9665628.1"/>
    <property type="molecule type" value="Genomic_DNA"/>
</dbReference>
<evidence type="ECO:0000259" key="7">
    <source>
        <dbReference type="PROSITE" id="PS50059"/>
    </source>
</evidence>
<dbReference type="PANTHER" id="PTHR43811">
    <property type="entry name" value="FKBP-TYPE PEPTIDYL-PROLYL CIS-TRANS ISOMERASE FKPA"/>
    <property type="match status" value="1"/>
</dbReference>
<keyword evidence="3 5" id="KW-0697">Rotamase</keyword>
<dbReference type="FunFam" id="3.10.50.40:FF:000006">
    <property type="entry name" value="Peptidyl-prolyl cis-trans isomerase"/>
    <property type="match status" value="1"/>
</dbReference>
<dbReference type="InterPro" id="IPR046357">
    <property type="entry name" value="PPIase_dom_sf"/>
</dbReference>
<evidence type="ECO:0000256" key="6">
    <source>
        <dbReference type="SAM" id="MobiDB-lite"/>
    </source>
</evidence>
<dbReference type="Proteomes" id="UP001443914">
    <property type="component" value="Unassembled WGS sequence"/>
</dbReference>
<dbReference type="InterPro" id="IPR023566">
    <property type="entry name" value="PPIase_Fpr3/Fpr4-like"/>
</dbReference>
<feature type="region of interest" description="Disordered" evidence="6">
    <location>
        <begin position="1"/>
        <end position="126"/>
    </location>
</feature>
<evidence type="ECO:0000313" key="8">
    <source>
        <dbReference type="EMBL" id="KAK9665628.1"/>
    </source>
</evidence>
<sequence>MDDDMPMYQNSAARNRGVVIEEIEDDEKPVHENGGNKQVKKKGLPTSEDEDGFPVSSSKKLEANKEKAKKRKNTAKDDDKSASNLKRKVDAVVQDQQPKSDATDGDASADKKKKKKNKKKSKIEKDETVADVEQNFAEEDKKISKAVTETKQAKDTPAKLKTFANGLIIEDLVMGKPNAKTASRGKKVSVRYIGKLKKGGKIFDSNTSGKPFKFKLGIGEVIKGWDVGVEGMRVGGKRRLTIPPSMGYGSSGVLPQIPPNAWLLFDVELVDVA</sequence>
<dbReference type="Pfam" id="PF00254">
    <property type="entry name" value="FKBP_C"/>
    <property type="match status" value="1"/>
</dbReference>
<dbReference type="PROSITE" id="PS50059">
    <property type="entry name" value="FKBP_PPIASE"/>
    <property type="match status" value="1"/>
</dbReference>
<comment type="caution">
    <text evidence="8">The sequence shown here is derived from an EMBL/GenBank/DDBJ whole genome shotgun (WGS) entry which is preliminary data.</text>
</comment>
<name>A0AAW1GKZ6_SAPOF</name>